<dbReference type="InterPro" id="IPR019540">
    <property type="entry name" value="PtdIno-glycan_biosynth_class_S"/>
</dbReference>
<organism evidence="2 3">
    <name type="scientific">Theileria equi strain WA</name>
    <dbReference type="NCBI Taxonomy" id="1537102"/>
    <lineage>
        <taxon>Eukaryota</taxon>
        <taxon>Sar</taxon>
        <taxon>Alveolata</taxon>
        <taxon>Apicomplexa</taxon>
        <taxon>Aconoidasida</taxon>
        <taxon>Piroplasmida</taxon>
        <taxon>Theileriidae</taxon>
        <taxon>Theileria</taxon>
    </lineage>
</organism>
<dbReference type="eggNOG" id="ENOG502SZN4">
    <property type="taxonomic scope" value="Eukaryota"/>
</dbReference>
<reference evidence="2 3" key="1">
    <citation type="journal article" date="2012" name="BMC Genomics">
        <title>Comparative genomic analysis and phylogenetic position of Theileria equi.</title>
        <authorList>
            <person name="Kappmeyer L.S."/>
            <person name="Thiagarajan M."/>
            <person name="Herndon D.R."/>
            <person name="Ramsay J.D."/>
            <person name="Caler E."/>
            <person name="Djikeng A."/>
            <person name="Gillespie J.J."/>
            <person name="Lau A.O."/>
            <person name="Roalson E.H."/>
            <person name="Silva J.C."/>
            <person name="Silva M.G."/>
            <person name="Suarez C.E."/>
            <person name="Ueti M.W."/>
            <person name="Nene V.M."/>
            <person name="Mealey R.H."/>
            <person name="Knowles D.P."/>
            <person name="Brayton K.A."/>
        </authorList>
    </citation>
    <scope>NUCLEOTIDE SEQUENCE [LARGE SCALE GENOMIC DNA]</scope>
    <source>
        <strain evidence="2 3">WA</strain>
    </source>
</reference>
<comment type="caution">
    <text evidence="2">The sequence shown here is derived from an EMBL/GenBank/DDBJ whole genome shotgun (WGS) entry which is preliminary data.</text>
</comment>
<protein>
    <submittedName>
        <fullName evidence="2">Uncharacterized protein</fullName>
    </submittedName>
</protein>
<sequence>MMKSQRMLIIFYYLLALTILYTKYVSILKNERQPLNSSRIEALVHEPLVTVKETCIIHHQNDEYFEEIAQIIGKMLSENGIKPEFESFSKVPWDTRTEKSQTTKREYSIVLIHGDAERDLNFECTVKGGNTLVFTIYKELSDSVADRIYNLTHRLFFKDLEKGGKDKFVGLNINFILLSSVARWDIKRQILEPFMNKVIDVLSLLYDVNVHGKQVNFDISSFLEDPTEVSALDLQKEGHLFYNFIEGIPNVDVSLDDSHAFRENLNFFALVPEDRFYIHDSVSKNDRSSFMIERLGIFTILNREFKEEATSQDATPEEDSAVETAKNHLVPLTDDEVKELVSAWTTYIRKMFGLPPSLSEYIFSLCEETDLVYGFKVVGKDVEFRLAFESPEHAAFYDFEVGKLLKRFQKIRTVKSIENLQTIESLSKIHFMTQITQIVREYTEDAMNALERVISGDSRSIQLSKFAYKQTLEALGDDEMYYKNILSIEHLFAVLMCDVFPFAFPTLVALIKHLRSR</sequence>
<gene>
    <name evidence="2" type="ORF">BEWA_035050</name>
</gene>
<keyword evidence="1" id="KW-1133">Transmembrane helix</keyword>
<dbReference type="VEuPathDB" id="PiroplasmaDB:BEWA_035050"/>
<evidence type="ECO:0000256" key="1">
    <source>
        <dbReference type="SAM" id="Phobius"/>
    </source>
</evidence>
<dbReference type="RefSeq" id="XP_004832921.1">
    <property type="nucleotide sequence ID" value="XM_004832864.1"/>
</dbReference>
<keyword evidence="3" id="KW-1185">Reference proteome</keyword>
<proteinExistence type="predicted"/>
<dbReference type="GO" id="GO:0016255">
    <property type="term" value="P:attachment of GPI anchor to protein"/>
    <property type="evidence" value="ECO:0007669"/>
    <property type="project" value="InterPro"/>
</dbReference>
<dbReference type="AlphaFoldDB" id="L1LDW3"/>
<dbReference type="KEGG" id="beq:BEWA_035050"/>
<dbReference type="GeneID" id="15807873"/>
<keyword evidence="1" id="KW-0472">Membrane</keyword>
<dbReference type="GO" id="GO:0042765">
    <property type="term" value="C:GPI-anchor transamidase complex"/>
    <property type="evidence" value="ECO:0007669"/>
    <property type="project" value="InterPro"/>
</dbReference>
<dbReference type="GO" id="GO:0006506">
    <property type="term" value="P:GPI anchor biosynthetic process"/>
    <property type="evidence" value="ECO:0007669"/>
    <property type="project" value="UniProtKB-UniPathway"/>
</dbReference>
<name>L1LDW3_THEEQ</name>
<evidence type="ECO:0000313" key="3">
    <source>
        <dbReference type="Proteomes" id="UP000031512"/>
    </source>
</evidence>
<dbReference type="EMBL" id="ACOU01000002">
    <property type="protein sequence ID" value="EKX73469.1"/>
    <property type="molecule type" value="Genomic_DNA"/>
</dbReference>
<dbReference type="UniPathway" id="UPA00196"/>
<evidence type="ECO:0000313" key="2">
    <source>
        <dbReference type="EMBL" id="EKX73469.1"/>
    </source>
</evidence>
<dbReference type="Pfam" id="PF10510">
    <property type="entry name" value="PIG-S"/>
    <property type="match status" value="1"/>
</dbReference>
<dbReference type="OrthoDB" id="364081at2759"/>
<dbReference type="Proteomes" id="UP000031512">
    <property type="component" value="Unassembled WGS sequence"/>
</dbReference>
<keyword evidence="1" id="KW-0812">Transmembrane</keyword>
<feature type="transmembrane region" description="Helical" evidence="1">
    <location>
        <begin position="491"/>
        <end position="511"/>
    </location>
</feature>
<accession>L1LDW3</accession>